<feature type="transmembrane region" description="Helical" evidence="3">
    <location>
        <begin position="383"/>
        <end position="403"/>
    </location>
</feature>
<dbReference type="Gene3D" id="1.20.1250.20">
    <property type="entry name" value="MFS general substrate transporter like domains"/>
    <property type="match status" value="2"/>
</dbReference>
<evidence type="ECO:0000256" key="2">
    <source>
        <dbReference type="ARBA" id="ARBA00006727"/>
    </source>
</evidence>
<dbReference type="PANTHER" id="PTHR11360:SF177">
    <property type="entry name" value="RIBOFLAVIN TRANSPORTER MCH5"/>
    <property type="match status" value="1"/>
</dbReference>
<feature type="transmembrane region" description="Helical" evidence="3">
    <location>
        <begin position="316"/>
        <end position="339"/>
    </location>
</feature>
<evidence type="ECO:0000256" key="1">
    <source>
        <dbReference type="ARBA" id="ARBA00004141"/>
    </source>
</evidence>
<reference evidence="4 5" key="1">
    <citation type="journal article" name="Sci. Rep.">
        <title>Telomere-to-telomere assembled and centromere annotated genomes of the two main subspecies of the button mushroom Agaricus bisporus reveal especially polymorphic chromosome ends.</title>
        <authorList>
            <person name="Sonnenberg A.S.M."/>
            <person name="Sedaghat-Telgerd N."/>
            <person name="Lavrijssen B."/>
            <person name="Ohm R.A."/>
            <person name="Hendrickx P.M."/>
            <person name="Scholtmeijer K."/>
            <person name="Baars J.J.P."/>
            <person name="van Peer A."/>
        </authorList>
    </citation>
    <scope>NUCLEOTIDE SEQUENCE [LARGE SCALE GENOMIC DNA]</scope>
    <source>
        <strain evidence="4 5">H119_p4</strain>
    </source>
</reference>
<feature type="transmembrane region" description="Helical" evidence="3">
    <location>
        <begin position="345"/>
        <end position="371"/>
    </location>
</feature>
<dbReference type="InterPro" id="IPR036259">
    <property type="entry name" value="MFS_trans_sf"/>
</dbReference>
<accession>A0A8H7C4G8</accession>
<dbReference type="GO" id="GO:0022857">
    <property type="term" value="F:transmembrane transporter activity"/>
    <property type="evidence" value="ECO:0007669"/>
    <property type="project" value="InterPro"/>
</dbReference>
<evidence type="ECO:0000313" key="4">
    <source>
        <dbReference type="EMBL" id="KAF7762112.1"/>
    </source>
</evidence>
<feature type="transmembrane region" description="Helical" evidence="3">
    <location>
        <begin position="409"/>
        <end position="434"/>
    </location>
</feature>
<dbReference type="PANTHER" id="PTHR11360">
    <property type="entry name" value="MONOCARBOXYLATE TRANSPORTER"/>
    <property type="match status" value="1"/>
</dbReference>
<dbReference type="GO" id="GO:0016020">
    <property type="term" value="C:membrane"/>
    <property type="evidence" value="ECO:0007669"/>
    <property type="project" value="UniProtKB-SubCell"/>
</dbReference>
<dbReference type="Proteomes" id="UP000629468">
    <property type="component" value="Unassembled WGS sequence"/>
</dbReference>
<dbReference type="Pfam" id="PF07690">
    <property type="entry name" value="MFS_1"/>
    <property type="match status" value="1"/>
</dbReference>
<feature type="transmembrane region" description="Helical" evidence="3">
    <location>
        <begin position="119"/>
        <end position="136"/>
    </location>
</feature>
<proteinExistence type="inferred from homology"/>
<evidence type="ECO:0000256" key="3">
    <source>
        <dbReference type="SAM" id="Phobius"/>
    </source>
</evidence>
<comment type="subcellular location">
    <subcellularLocation>
        <location evidence="1">Membrane</location>
        <topology evidence="1">Multi-pass membrane protein</topology>
    </subcellularLocation>
</comment>
<protein>
    <recommendedName>
        <fullName evidence="6">Major facilitator superfamily (MFS) profile domain-containing protein</fullName>
    </recommendedName>
</protein>
<evidence type="ECO:0000313" key="5">
    <source>
        <dbReference type="Proteomes" id="UP000629468"/>
    </source>
</evidence>
<feature type="transmembrane region" description="Helical" evidence="3">
    <location>
        <begin position="142"/>
        <end position="166"/>
    </location>
</feature>
<organism evidence="4 5">
    <name type="scientific">Agaricus bisporus var. burnettii</name>
    <dbReference type="NCBI Taxonomy" id="192524"/>
    <lineage>
        <taxon>Eukaryota</taxon>
        <taxon>Fungi</taxon>
        <taxon>Dikarya</taxon>
        <taxon>Basidiomycota</taxon>
        <taxon>Agaricomycotina</taxon>
        <taxon>Agaricomycetes</taxon>
        <taxon>Agaricomycetidae</taxon>
        <taxon>Agaricales</taxon>
        <taxon>Agaricineae</taxon>
        <taxon>Agaricaceae</taxon>
        <taxon>Agaricus</taxon>
    </lineage>
</organism>
<dbReference type="InterPro" id="IPR011701">
    <property type="entry name" value="MFS"/>
</dbReference>
<comment type="caution">
    <text evidence="4">The sequence shown here is derived from an EMBL/GenBank/DDBJ whole genome shotgun (WGS) entry which is preliminary data.</text>
</comment>
<gene>
    <name evidence="4" type="ORF">Agabi119p4_8705</name>
</gene>
<evidence type="ECO:0008006" key="6">
    <source>
        <dbReference type="Google" id="ProtNLM"/>
    </source>
</evidence>
<keyword evidence="3" id="KW-0812">Transmembrane</keyword>
<feature type="transmembrane region" description="Helical" evidence="3">
    <location>
        <begin position="214"/>
        <end position="234"/>
    </location>
</feature>
<feature type="transmembrane region" description="Helical" evidence="3">
    <location>
        <begin position="290"/>
        <end position="309"/>
    </location>
</feature>
<sequence length="443" mass="47967">MPEEMKVDNGKSSVAADELKTGKNSADYAEAGFGEVSLDTIPDGGWRAWGVVLGVWIFQFVTFGYTNAFGVYNDFYVREYLTDFESSQTSWIGSVQLLFLLSCGLFSGRAFDAGHLRKVMLGGSVLLVFCLFMLSITHPGQYYQVFLSHGLGFGLAAGITFVPGLAVISHWFRKRRPIAIGIATSGSAAGGFIHPIMLNALFHGPLGFHNGVRVSAGFCAGLLIIALLLVKTRLPPSQKPHNTLTSLKLFSREPSYVATTLGTVLLLTGLYYPFFFVQLNAIQHGLDRTFAFYTIAMVNGTGILGRVSINFLVHRLGVFNLVIFCTCTCSILIFCTLAVDDVPGTVIFSILFGYFSSAYIGLLAPMLGSLATNDKEIGARMGICFTFTGLGGLIGTPIAGALLSSKFLWWRPVLFSGLCVVCGSSCFIFSRILLARARGTQRV</sequence>
<name>A0A8H7C4G8_AGABI</name>
<dbReference type="AlphaFoldDB" id="A0A8H7C4G8"/>
<dbReference type="EMBL" id="JABXXO010000012">
    <property type="protein sequence ID" value="KAF7762112.1"/>
    <property type="molecule type" value="Genomic_DNA"/>
</dbReference>
<feature type="transmembrane region" description="Helical" evidence="3">
    <location>
        <begin position="48"/>
        <end position="69"/>
    </location>
</feature>
<comment type="similarity">
    <text evidence="2">Belongs to the major facilitator superfamily. Monocarboxylate porter (TC 2.A.1.13) family.</text>
</comment>
<keyword evidence="3" id="KW-0472">Membrane</keyword>
<keyword evidence="3" id="KW-1133">Transmembrane helix</keyword>
<feature type="transmembrane region" description="Helical" evidence="3">
    <location>
        <begin position="89"/>
        <end position="107"/>
    </location>
</feature>
<feature type="transmembrane region" description="Helical" evidence="3">
    <location>
        <begin position="178"/>
        <end position="202"/>
    </location>
</feature>
<feature type="transmembrane region" description="Helical" evidence="3">
    <location>
        <begin position="255"/>
        <end position="275"/>
    </location>
</feature>
<dbReference type="SUPFAM" id="SSF103473">
    <property type="entry name" value="MFS general substrate transporter"/>
    <property type="match status" value="1"/>
</dbReference>
<dbReference type="InterPro" id="IPR050327">
    <property type="entry name" value="Proton-linked_MCT"/>
</dbReference>